<dbReference type="NCBIfam" id="TIGR01189">
    <property type="entry name" value="ccmA"/>
    <property type="match status" value="1"/>
</dbReference>
<keyword evidence="1" id="KW-0813">Transport</keyword>
<dbReference type="SMART" id="SM00382">
    <property type="entry name" value="AAA"/>
    <property type="match status" value="1"/>
</dbReference>
<keyword evidence="2" id="KW-0547">Nucleotide-binding</keyword>
<dbReference type="GO" id="GO:0005524">
    <property type="term" value="F:ATP binding"/>
    <property type="evidence" value="ECO:0007669"/>
    <property type="project" value="UniProtKB-KW"/>
</dbReference>
<sequence length="250" mass="27117">MTVTGMSMSYRKTTTPVFSEVDFTVPAGRLVPVLGSNGAGKTTLLKILCGLITPNAGSVTVQGEDIVRRPVAARAHLGVSLYPERSFSFRLTCTQNLRYYASLRDLYGARAKQEIAGLLERVGLAEYADTQFMRLSLGQRKRLGMARALLGSPSLLLLDEPTANLDTENVARFHEIIAEHAEGGGSVLFSTHTEGDLEKATEQFLRIADSRVLSLPKPEPKPEPEAEPKPEAGREAGPIVEPKTLQEAGQ</sequence>
<evidence type="ECO:0000256" key="2">
    <source>
        <dbReference type="ARBA" id="ARBA00022741"/>
    </source>
</evidence>
<keyword evidence="3" id="KW-0201">Cytochrome c-type biogenesis</keyword>
<comment type="caution">
    <text evidence="7">The sequence shown here is derived from an EMBL/GenBank/DDBJ whole genome shotgun (WGS) entry which is preliminary data.</text>
</comment>
<dbReference type="Proteomes" id="UP001180531">
    <property type="component" value="Unassembled WGS sequence"/>
</dbReference>
<dbReference type="Pfam" id="PF00005">
    <property type="entry name" value="ABC_tran"/>
    <property type="match status" value="1"/>
</dbReference>
<accession>A0ABU2SWM2</accession>
<proteinExistence type="predicted"/>
<dbReference type="InterPro" id="IPR017871">
    <property type="entry name" value="ABC_transporter-like_CS"/>
</dbReference>
<dbReference type="RefSeq" id="WP_311615208.1">
    <property type="nucleotide sequence ID" value="NZ_JAVRFI010000030.1"/>
</dbReference>
<gene>
    <name evidence="7" type="primary">ccmA</name>
    <name evidence="7" type="ORF">RM609_30515</name>
</gene>
<dbReference type="SUPFAM" id="SSF52540">
    <property type="entry name" value="P-loop containing nucleoside triphosphate hydrolases"/>
    <property type="match status" value="1"/>
</dbReference>
<dbReference type="InterPro" id="IPR051782">
    <property type="entry name" value="ABC_Transporter_VariousFunc"/>
</dbReference>
<dbReference type="InterPro" id="IPR003439">
    <property type="entry name" value="ABC_transporter-like_ATP-bd"/>
</dbReference>
<dbReference type="EMBL" id="JAVRFI010000030">
    <property type="protein sequence ID" value="MDT0453386.1"/>
    <property type="molecule type" value="Genomic_DNA"/>
</dbReference>
<dbReference type="PROSITE" id="PS00211">
    <property type="entry name" value="ABC_TRANSPORTER_1"/>
    <property type="match status" value="1"/>
</dbReference>
<evidence type="ECO:0000256" key="4">
    <source>
        <dbReference type="ARBA" id="ARBA00022840"/>
    </source>
</evidence>
<reference evidence="7" key="1">
    <citation type="submission" date="2024-05" db="EMBL/GenBank/DDBJ databases">
        <title>30 novel species of actinomycetes from the DSMZ collection.</title>
        <authorList>
            <person name="Nouioui I."/>
        </authorList>
    </citation>
    <scope>NUCLEOTIDE SEQUENCE</scope>
    <source>
        <strain evidence="7">DSM 40473</strain>
    </source>
</reference>
<evidence type="ECO:0000313" key="7">
    <source>
        <dbReference type="EMBL" id="MDT0453386.1"/>
    </source>
</evidence>
<evidence type="ECO:0000256" key="1">
    <source>
        <dbReference type="ARBA" id="ARBA00022448"/>
    </source>
</evidence>
<name>A0ABU2SWM2_9ACTN</name>
<dbReference type="InterPro" id="IPR027417">
    <property type="entry name" value="P-loop_NTPase"/>
</dbReference>
<feature type="domain" description="ABC transporter" evidence="6">
    <location>
        <begin position="3"/>
        <end position="234"/>
    </location>
</feature>
<feature type="compositionally biased region" description="Basic and acidic residues" evidence="5">
    <location>
        <begin position="218"/>
        <end position="234"/>
    </location>
</feature>
<evidence type="ECO:0000256" key="3">
    <source>
        <dbReference type="ARBA" id="ARBA00022748"/>
    </source>
</evidence>
<protein>
    <submittedName>
        <fullName evidence="7">Heme ABC exporter ATP-binding protein CcmA</fullName>
    </submittedName>
</protein>
<organism evidence="7 8">
    <name type="scientific">Streptomyces hesseae</name>
    <dbReference type="NCBI Taxonomy" id="3075519"/>
    <lineage>
        <taxon>Bacteria</taxon>
        <taxon>Bacillati</taxon>
        <taxon>Actinomycetota</taxon>
        <taxon>Actinomycetes</taxon>
        <taxon>Kitasatosporales</taxon>
        <taxon>Streptomycetaceae</taxon>
        <taxon>Streptomyces</taxon>
    </lineage>
</organism>
<dbReference type="InterPro" id="IPR005895">
    <property type="entry name" value="ABC_transptr_haem_export_CcmA"/>
</dbReference>
<evidence type="ECO:0000313" key="8">
    <source>
        <dbReference type="Proteomes" id="UP001180531"/>
    </source>
</evidence>
<evidence type="ECO:0000259" key="6">
    <source>
        <dbReference type="PROSITE" id="PS50893"/>
    </source>
</evidence>
<keyword evidence="4 7" id="KW-0067">ATP-binding</keyword>
<keyword evidence="8" id="KW-1185">Reference proteome</keyword>
<dbReference type="PANTHER" id="PTHR42939:SF1">
    <property type="entry name" value="ABC TRANSPORTER ATP-BINDING PROTEIN ALBC-RELATED"/>
    <property type="match status" value="1"/>
</dbReference>
<dbReference type="CDD" id="cd03230">
    <property type="entry name" value="ABC_DR_subfamily_A"/>
    <property type="match status" value="1"/>
</dbReference>
<dbReference type="InterPro" id="IPR003593">
    <property type="entry name" value="AAA+_ATPase"/>
</dbReference>
<dbReference type="Gene3D" id="3.40.50.300">
    <property type="entry name" value="P-loop containing nucleotide triphosphate hydrolases"/>
    <property type="match status" value="1"/>
</dbReference>
<evidence type="ECO:0000256" key="5">
    <source>
        <dbReference type="SAM" id="MobiDB-lite"/>
    </source>
</evidence>
<dbReference type="PANTHER" id="PTHR42939">
    <property type="entry name" value="ABC TRANSPORTER ATP-BINDING PROTEIN ALBC-RELATED"/>
    <property type="match status" value="1"/>
</dbReference>
<dbReference type="PROSITE" id="PS50893">
    <property type="entry name" value="ABC_TRANSPORTER_2"/>
    <property type="match status" value="1"/>
</dbReference>
<feature type="region of interest" description="Disordered" evidence="5">
    <location>
        <begin position="211"/>
        <end position="250"/>
    </location>
</feature>